<proteinExistence type="predicted"/>
<evidence type="ECO:0000313" key="2">
    <source>
        <dbReference type="Proteomes" id="UP000828390"/>
    </source>
</evidence>
<accession>A0A9D4ME78</accession>
<dbReference type="EMBL" id="JAIWYP010000002">
    <property type="protein sequence ID" value="KAH3874044.1"/>
    <property type="molecule type" value="Genomic_DNA"/>
</dbReference>
<gene>
    <name evidence="1" type="ORF">DPMN_037285</name>
</gene>
<comment type="caution">
    <text evidence="1">The sequence shown here is derived from an EMBL/GenBank/DDBJ whole genome shotgun (WGS) entry which is preliminary data.</text>
</comment>
<evidence type="ECO:0000313" key="1">
    <source>
        <dbReference type="EMBL" id="KAH3874044.1"/>
    </source>
</evidence>
<name>A0A9D4ME78_DREPO</name>
<organism evidence="1 2">
    <name type="scientific">Dreissena polymorpha</name>
    <name type="common">Zebra mussel</name>
    <name type="synonym">Mytilus polymorpha</name>
    <dbReference type="NCBI Taxonomy" id="45954"/>
    <lineage>
        <taxon>Eukaryota</taxon>
        <taxon>Metazoa</taxon>
        <taxon>Spiralia</taxon>
        <taxon>Lophotrochozoa</taxon>
        <taxon>Mollusca</taxon>
        <taxon>Bivalvia</taxon>
        <taxon>Autobranchia</taxon>
        <taxon>Heteroconchia</taxon>
        <taxon>Euheterodonta</taxon>
        <taxon>Imparidentia</taxon>
        <taxon>Neoheterodontei</taxon>
        <taxon>Myida</taxon>
        <taxon>Dreissenoidea</taxon>
        <taxon>Dreissenidae</taxon>
        <taxon>Dreissena</taxon>
    </lineage>
</organism>
<dbReference type="AlphaFoldDB" id="A0A9D4ME78"/>
<reference evidence="1" key="1">
    <citation type="journal article" date="2019" name="bioRxiv">
        <title>The Genome of the Zebra Mussel, Dreissena polymorpha: A Resource for Invasive Species Research.</title>
        <authorList>
            <person name="McCartney M.A."/>
            <person name="Auch B."/>
            <person name="Kono T."/>
            <person name="Mallez S."/>
            <person name="Zhang Y."/>
            <person name="Obille A."/>
            <person name="Becker A."/>
            <person name="Abrahante J.E."/>
            <person name="Garbe J."/>
            <person name="Badalamenti J.P."/>
            <person name="Herman A."/>
            <person name="Mangelson H."/>
            <person name="Liachko I."/>
            <person name="Sullivan S."/>
            <person name="Sone E.D."/>
            <person name="Koren S."/>
            <person name="Silverstein K.A.T."/>
            <person name="Beckman K.B."/>
            <person name="Gohl D.M."/>
        </authorList>
    </citation>
    <scope>NUCLEOTIDE SEQUENCE</scope>
    <source>
        <strain evidence="1">Duluth1</strain>
        <tissue evidence="1">Whole animal</tissue>
    </source>
</reference>
<dbReference type="Proteomes" id="UP000828390">
    <property type="component" value="Unassembled WGS sequence"/>
</dbReference>
<reference evidence="1" key="2">
    <citation type="submission" date="2020-11" db="EMBL/GenBank/DDBJ databases">
        <authorList>
            <person name="McCartney M.A."/>
            <person name="Auch B."/>
            <person name="Kono T."/>
            <person name="Mallez S."/>
            <person name="Becker A."/>
            <person name="Gohl D.M."/>
            <person name="Silverstein K.A.T."/>
            <person name="Koren S."/>
            <person name="Bechman K.B."/>
            <person name="Herman A."/>
            <person name="Abrahante J.E."/>
            <person name="Garbe J."/>
        </authorList>
    </citation>
    <scope>NUCLEOTIDE SEQUENCE</scope>
    <source>
        <strain evidence="1">Duluth1</strain>
        <tissue evidence="1">Whole animal</tissue>
    </source>
</reference>
<keyword evidence="2" id="KW-1185">Reference proteome</keyword>
<protein>
    <submittedName>
        <fullName evidence="1">Uncharacterized protein</fullName>
    </submittedName>
</protein>
<sequence length="99" mass="10797">MPVPTGSHAIDWYPAEQQAFGGLILPLLQGTYVSDVQRAGFLFTEKYPNNSNSATTSQQVTMVTSSTTHSNDADHLAIEVMKVREEIKSSVALFIPSII</sequence>